<comment type="caution">
    <text evidence="1">The sequence shown here is derived from an EMBL/GenBank/DDBJ whole genome shotgun (WGS) entry which is preliminary data.</text>
</comment>
<organism evidence="1 2">
    <name type="scientific">Melastoma candidum</name>
    <dbReference type="NCBI Taxonomy" id="119954"/>
    <lineage>
        <taxon>Eukaryota</taxon>
        <taxon>Viridiplantae</taxon>
        <taxon>Streptophyta</taxon>
        <taxon>Embryophyta</taxon>
        <taxon>Tracheophyta</taxon>
        <taxon>Spermatophyta</taxon>
        <taxon>Magnoliopsida</taxon>
        <taxon>eudicotyledons</taxon>
        <taxon>Gunneridae</taxon>
        <taxon>Pentapetalae</taxon>
        <taxon>rosids</taxon>
        <taxon>malvids</taxon>
        <taxon>Myrtales</taxon>
        <taxon>Melastomataceae</taxon>
        <taxon>Melastomatoideae</taxon>
        <taxon>Melastomateae</taxon>
        <taxon>Melastoma</taxon>
    </lineage>
</organism>
<proteinExistence type="predicted"/>
<keyword evidence="2" id="KW-1185">Reference proteome</keyword>
<dbReference type="EMBL" id="CM042883">
    <property type="protein sequence ID" value="KAI4379048.1"/>
    <property type="molecule type" value="Genomic_DNA"/>
</dbReference>
<evidence type="ECO:0000313" key="2">
    <source>
        <dbReference type="Proteomes" id="UP001057402"/>
    </source>
</evidence>
<dbReference type="Proteomes" id="UP001057402">
    <property type="component" value="Chromosome 4"/>
</dbReference>
<protein>
    <submittedName>
        <fullName evidence="1">Uncharacterized protein</fullName>
    </submittedName>
</protein>
<accession>A0ACB9RJA9</accession>
<gene>
    <name evidence="1" type="ORF">MLD38_016450</name>
</gene>
<name>A0ACB9RJA9_9MYRT</name>
<evidence type="ECO:0000313" key="1">
    <source>
        <dbReference type="EMBL" id="KAI4379048.1"/>
    </source>
</evidence>
<reference evidence="2" key="1">
    <citation type="journal article" date="2023" name="Front. Plant Sci.">
        <title>Chromosomal-level genome assembly of Melastoma candidum provides insights into trichome evolution.</title>
        <authorList>
            <person name="Zhong Y."/>
            <person name="Wu W."/>
            <person name="Sun C."/>
            <person name="Zou P."/>
            <person name="Liu Y."/>
            <person name="Dai S."/>
            <person name="Zhou R."/>
        </authorList>
    </citation>
    <scope>NUCLEOTIDE SEQUENCE [LARGE SCALE GENOMIC DNA]</scope>
</reference>
<sequence length="1062" mass="118908">MEQRVAPAVGPSWGLSEGTMEGSVAYEDAFPQLSRDGKQVAQDNSEVLGKDLPKPSPLSFKEALNASEGESSTFPQQPIAFNEAGKLKLWGKRGLAHVSPAGPKRILLKFENESMLDGILNRSDWHVAGCPILLRKWSVGIQLSDQELRTVPCWVQLSGIPLELWHKEGFLYLASVLGVPLKVDGRSERMANIGTARIQVNCSAVKELQRKIEVEGEEGANIQIDVHYENVPLRCKECQVFGHSDSQCLRQRARSRSRSRSRGPGARSASTRGRKRNGNLERVNSLTIPQSGTNTKAIMWREMGNGVSPAGSVSSGNAAEPWRGFNTIPIGHTDNLNGELYYNIPLENRWSIVPYEGDTGENRCLEVNPILDKEVGEFGISMQSSLNELLTEDERVLEDVHENGREGAIVLGGNYGILEDSLLGRDDIECGGQQPEHELNPTILRDGIVDKPLFRGKDFSISEAWMMMYKTGVHLRLLRVGGVPRLLSALHLCPRVLSCLCGMARRGKNARGTRRGRGKESDLGESSNSVRKEAGSSFQEPIIVEDAEESVEEVFWKNPNPYQEDDGGPPLNVSFENFLRWCVENLPDEDSDESDPSEDEFDAEEFARLRAMQKGKLLTPLEDSESEGVEENFKSCNSDIEVTDDTVCTLFPDGSYIAHKEAGLLLGVVDRVGERVKLEWRHSYRSVWVRRVNKWTCYPKPGFLDDNLNRNELPEISTDLAPPAVPFRKRVRDWFVRETRDRKRLRWMRRIVRHRGMRQVKEVGVQTDIEMHHDGSGSLAGQPGNQVENASVEVVPCSGPRNMGAKMELMDEELMDWGPGAWYYRDVDMEMCCPIASTGFEVSVRIPNGKVNLRQLAEKFLHDLAMEEDQIARILKCQALRLIAAHLPGTSLEFREIISELTLTTRTNVNRRTGGVWGRGWVSCRACPLSFKEAIELTTSAIIDSRRQRPPALTSSMVRKVMVRLELIDQEESPILRLKECRELRQILHGLEGVPAYIGDLHEELYTLALMEVPDGNWQADPVIPASPSSDNSSTDQDPWLDECDPCYPSTPEEDGSYGSED</sequence>